<keyword evidence="4" id="KW-1133">Transmembrane helix</keyword>
<keyword evidence="4" id="KW-0812">Transmembrane</keyword>
<evidence type="ECO:0000313" key="7">
    <source>
        <dbReference type="Proteomes" id="UP000288805"/>
    </source>
</evidence>
<dbReference type="EMBL" id="QGNW01000534">
    <property type="protein sequence ID" value="RVW68450.1"/>
    <property type="molecule type" value="Genomic_DNA"/>
</dbReference>
<feature type="transmembrane region" description="Helical" evidence="4">
    <location>
        <begin position="351"/>
        <end position="374"/>
    </location>
</feature>
<dbReference type="InterPro" id="IPR026961">
    <property type="entry name" value="PGG_dom"/>
</dbReference>
<comment type="caution">
    <text evidence="6">The sequence shown here is derived from an EMBL/GenBank/DDBJ whole genome shotgun (WGS) entry which is preliminary data.</text>
</comment>
<dbReference type="SMART" id="SM00248">
    <property type="entry name" value="ANK"/>
    <property type="match status" value="5"/>
</dbReference>
<dbReference type="InterPro" id="IPR002110">
    <property type="entry name" value="Ankyrin_rpt"/>
</dbReference>
<reference evidence="6 7" key="1">
    <citation type="journal article" date="2018" name="PLoS Genet.">
        <title>Population sequencing reveals clonal diversity and ancestral inbreeding in the grapevine cultivar Chardonnay.</title>
        <authorList>
            <person name="Roach M.J."/>
            <person name="Johnson D.L."/>
            <person name="Bohlmann J."/>
            <person name="van Vuuren H.J."/>
            <person name="Jones S.J."/>
            <person name="Pretorius I.S."/>
            <person name="Schmidt S.A."/>
            <person name="Borneman A.R."/>
        </authorList>
    </citation>
    <scope>NUCLEOTIDE SEQUENCE [LARGE SCALE GENOMIC DNA]</scope>
    <source>
        <strain evidence="7">cv. Chardonnay</strain>
        <tissue evidence="6">Leaf</tissue>
    </source>
</reference>
<feature type="repeat" description="ANK" evidence="3">
    <location>
        <begin position="104"/>
        <end position="126"/>
    </location>
</feature>
<dbReference type="InterPro" id="IPR036770">
    <property type="entry name" value="Ankyrin_rpt-contain_sf"/>
</dbReference>
<evidence type="ECO:0000256" key="4">
    <source>
        <dbReference type="SAM" id="Phobius"/>
    </source>
</evidence>
<organism evidence="6 7">
    <name type="scientific">Vitis vinifera</name>
    <name type="common">Grape</name>
    <dbReference type="NCBI Taxonomy" id="29760"/>
    <lineage>
        <taxon>Eukaryota</taxon>
        <taxon>Viridiplantae</taxon>
        <taxon>Streptophyta</taxon>
        <taxon>Embryophyta</taxon>
        <taxon>Tracheophyta</taxon>
        <taxon>Spermatophyta</taxon>
        <taxon>Magnoliopsida</taxon>
        <taxon>eudicotyledons</taxon>
        <taxon>Gunneridae</taxon>
        <taxon>Pentapetalae</taxon>
        <taxon>rosids</taxon>
        <taxon>Vitales</taxon>
        <taxon>Vitaceae</taxon>
        <taxon>Viteae</taxon>
        <taxon>Vitis</taxon>
    </lineage>
</organism>
<evidence type="ECO:0000313" key="6">
    <source>
        <dbReference type="EMBL" id="RVW68450.1"/>
    </source>
</evidence>
<dbReference type="OrthoDB" id="696781at2759"/>
<gene>
    <name evidence="6" type="primary">BAD1_16</name>
    <name evidence="6" type="ORF">CK203_058351</name>
</gene>
<dbReference type="AlphaFoldDB" id="A0A438G897"/>
<keyword evidence="1" id="KW-0732">Signal</keyword>
<dbReference type="Gene3D" id="3.30.430.20">
    <property type="entry name" value="Gnk2 domain, C-X8-C-X2-C motif"/>
    <property type="match status" value="1"/>
</dbReference>
<dbReference type="FunFam" id="1.25.40.20:FF:001187">
    <property type="entry name" value="Uncharacterized protein"/>
    <property type="match status" value="1"/>
</dbReference>
<feature type="transmembrane region" description="Helical" evidence="4">
    <location>
        <begin position="314"/>
        <end position="331"/>
    </location>
</feature>
<dbReference type="PROSITE" id="PS50088">
    <property type="entry name" value="ANK_REPEAT"/>
    <property type="match status" value="2"/>
</dbReference>
<sequence length="533" mass="58027">MDPRLFEAACRGDTDELQKFLEEDRFMLERCLLAPYSETVLHVASMAGQAGFAKEVLRLKPEISSSLNKDGFAAIHLASANGFVDIVRELLMVKHELGHLRCSDSRTPLHLAAITGRTEVIRELLRICPASIEDVTVGGETAVHLAVKNNQLKALKALVESFKHSNIQDLLNAKDEDGNTVLHLATARKQGLTMKLLLGDGDMAAAAVDVNLTNKSGFTVLDLLDVVQQIVNEPGDYILRDLLLRSGALRASELIKSSSAATPQVHQNSSITEPPQIQNQQNVFVMETSFLNPSQLWKMSVKELEQSSEGTKNALMVVVVLIATVTYQAILQPPGGFDAQVCSMAATYACGFLYLAPAAFIVSLVVPMTMAVVLTADPVGFRTHLTKMMARFRLLRLKDLKPMLGLEVQRLNQEPLKVEITCPPIQQLRGSSGTRAQKNFTANDLFSSNLNELASLPSPKVLPTGFGLASTGQGQDRVNGLSLCHGDVSMLFAPGGLELEESMKLYGLAQCSRDLSSLDCKTCLNGVVSERWK</sequence>
<evidence type="ECO:0000256" key="3">
    <source>
        <dbReference type="PROSITE-ProRule" id="PRU00023"/>
    </source>
</evidence>
<dbReference type="Gene3D" id="1.25.40.20">
    <property type="entry name" value="Ankyrin repeat-containing domain"/>
    <property type="match status" value="2"/>
</dbReference>
<protein>
    <submittedName>
        <fullName evidence="6">Ankyrin repeat-containing protein BDA1</fullName>
    </submittedName>
</protein>
<accession>A0A438G897</accession>
<dbReference type="PANTHER" id="PTHR24128">
    <property type="entry name" value="HOMEOBOX PROTEIN WARIAI"/>
    <property type="match status" value="1"/>
</dbReference>
<dbReference type="Pfam" id="PF12796">
    <property type="entry name" value="Ank_2"/>
    <property type="match status" value="2"/>
</dbReference>
<dbReference type="PROSITE" id="PS50297">
    <property type="entry name" value="ANK_REP_REGION"/>
    <property type="match status" value="1"/>
</dbReference>
<evidence type="ECO:0000259" key="5">
    <source>
        <dbReference type="PROSITE" id="PS51473"/>
    </source>
</evidence>
<proteinExistence type="predicted"/>
<feature type="repeat" description="ANK" evidence="3">
    <location>
        <begin position="138"/>
        <end position="170"/>
    </location>
</feature>
<dbReference type="Proteomes" id="UP000288805">
    <property type="component" value="Unassembled WGS sequence"/>
</dbReference>
<evidence type="ECO:0000256" key="2">
    <source>
        <dbReference type="ARBA" id="ARBA00022737"/>
    </source>
</evidence>
<dbReference type="CDD" id="cd23509">
    <property type="entry name" value="Gnk2-like"/>
    <property type="match status" value="1"/>
</dbReference>
<dbReference type="InterPro" id="IPR002902">
    <property type="entry name" value="GNK2"/>
</dbReference>
<feature type="domain" description="Gnk2-homologous" evidence="5">
    <location>
        <begin position="428"/>
        <end position="533"/>
    </location>
</feature>
<evidence type="ECO:0000256" key="1">
    <source>
        <dbReference type="ARBA" id="ARBA00022729"/>
    </source>
</evidence>
<dbReference type="SUPFAM" id="SSF48403">
    <property type="entry name" value="Ankyrin repeat"/>
    <property type="match status" value="1"/>
</dbReference>
<keyword evidence="2" id="KW-0677">Repeat</keyword>
<dbReference type="Pfam" id="PF13962">
    <property type="entry name" value="PGG"/>
    <property type="match status" value="1"/>
</dbReference>
<name>A0A438G897_VITVI</name>
<dbReference type="InterPro" id="IPR038408">
    <property type="entry name" value="GNK2_sf"/>
</dbReference>
<keyword evidence="4" id="KW-0472">Membrane</keyword>
<dbReference type="PANTHER" id="PTHR24128:SF91">
    <property type="entry name" value="PGG DOMAIN-CONTAINING PROTEIN"/>
    <property type="match status" value="1"/>
</dbReference>
<keyword evidence="3" id="KW-0040">ANK repeat</keyword>
<dbReference type="PROSITE" id="PS51473">
    <property type="entry name" value="GNK2"/>
    <property type="match status" value="1"/>
</dbReference>